<keyword evidence="2" id="KW-1185">Reference proteome</keyword>
<comment type="caution">
    <text evidence="1">The sequence shown here is derived from an EMBL/GenBank/DDBJ whole genome shotgun (WGS) entry which is preliminary data.</text>
</comment>
<name>A0A7X5VHH7_9ACTN</name>
<gene>
    <name evidence="1" type="ORF">BJY22_007020</name>
</gene>
<evidence type="ECO:0000313" key="1">
    <source>
        <dbReference type="EMBL" id="NIK61303.1"/>
    </source>
</evidence>
<evidence type="ECO:0000313" key="2">
    <source>
        <dbReference type="Proteomes" id="UP000555407"/>
    </source>
</evidence>
<dbReference type="Proteomes" id="UP000555407">
    <property type="component" value="Unassembled WGS sequence"/>
</dbReference>
<dbReference type="AlphaFoldDB" id="A0A7X5VHH7"/>
<organism evidence="1 2">
    <name type="scientific">Kribbella shirazensis</name>
    <dbReference type="NCBI Taxonomy" id="1105143"/>
    <lineage>
        <taxon>Bacteria</taxon>
        <taxon>Bacillati</taxon>
        <taxon>Actinomycetota</taxon>
        <taxon>Actinomycetes</taxon>
        <taxon>Propionibacteriales</taxon>
        <taxon>Kribbellaceae</taxon>
        <taxon>Kribbella</taxon>
    </lineage>
</organism>
<protein>
    <submittedName>
        <fullName evidence="1">Uncharacterized protein</fullName>
    </submittedName>
</protein>
<dbReference type="EMBL" id="JAASRO010000001">
    <property type="protein sequence ID" value="NIK61303.1"/>
    <property type="molecule type" value="Genomic_DNA"/>
</dbReference>
<proteinExistence type="predicted"/>
<sequence length="68" mass="7504">MTDSTSHQVRAWLGEHLVIDYVGPRGAAARFEDAIGRSFTSLRVTNEPLMDDVVTAGGRPRHPQADDR</sequence>
<reference evidence="1 2" key="1">
    <citation type="submission" date="2020-03" db="EMBL/GenBank/DDBJ databases">
        <title>Sequencing the genomes of 1000 actinobacteria strains.</title>
        <authorList>
            <person name="Klenk H.-P."/>
        </authorList>
    </citation>
    <scope>NUCLEOTIDE SEQUENCE [LARGE SCALE GENOMIC DNA]</scope>
    <source>
        <strain evidence="1 2">DSM 45490</strain>
    </source>
</reference>
<accession>A0A7X5VHH7</accession>